<feature type="domain" description="UspA" evidence="2">
    <location>
        <begin position="3"/>
        <end position="142"/>
    </location>
</feature>
<dbReference type="Pfam" id="PF00582">
    <property type="entry name" value="Usp"/>
    <property type="match status" value="1"/>
</dbReference>
<dbReference type="InterPro" id="IPR006016">
    <property type="entry name" value="UspA"/>
</dbReference>
<dbReference type="Proteomes" id="UP001596044">
    <property type="component" value="Unassembled WGS sequence"/>
</dbReference>
<evidence type="ECO:0000313" key="4">
    <source>
        <dbReference type="Proteomes" id="UP001596044"/>
    </source>
</evidence>
<evidence type="ECO:0000313" key="3">
    <source>
        <dbReference type="EMBL" id="MFC5448656.1"/>
    </source>
</evidence>
<organism evidence="3 4">
    <name type="scientific">Paenibacillus aestuarii</name>
    <dbReference type="NCBI Taxonomy" id="516965"/>
    <lineage>
        <taxon>Bacteria</taxon>
        <taxon>Bacillati</taxon>
        <taxon>Bacillota</taxon>
        <taxon>Bacilli</taxon>
        <taxon>Bacillales</taxon>
        <taxon>Paenibacillaceae</taxon>
        <taxon>Paenibacillus</taxon>
    </lineage>
</organism>
<reference evidence="4" key="1">
    <citation type="journal article" date="2019" name="Int. J. Syst. Evol. Microbiol.">
        <title>The Global Catalogue of Microorganisms (GCM) 10K type strain sequencing project: providing services to taxonomists for standard genome sequencing and annotation.</title>
        <authorList>
            <consortium name="The Broad Institute Genomics Platform"/>
            <consortium name="The Broad Institute Genome Sequencing Center for Infectious Disease"/>
            <person name="Wu L."/>
            <person name="Ma J."/>
        </authorList>
    </citation>
    <scope>NUCLEOTIDE SEQUENCE [LARGE SCALE GENOMIC DNA]</scope>
    <source>
        <strain evidence="4">KACC 11904</strain>
    </source>
</reference>
<name>A0ABW0K6L8_9BACL</name>
<dbReference type="EMBL" id="JBHSMJ010000009">
    <property type="protein sequence ID" value="MFC5448656.1"/>
    <property type="molecule type" value="Genomic_DNA"/>
</dbReference>
<dbReference type="Gene3D" id="3.40.50.620">
    <property type="entry name" value="HUPs"/>
    <property type="match status" value="1"/>
</dbReference>
<dbReference type="RefSeq" id="WP_270878317.1">
    <property type="nucleotide sequence ID" value="NZ_JAQFVF010000018.1"/>
</dbReference>
<dbReference type="InterPro" id="IPR014729">
    <property type="entry name" value="Rossmann-like_a/b/a_fold"/>
</dbReference>
<evidence type="ECO:0000256" key="1">
    <source>
        <dbReference type="ARBA" id="ARBA00008791"/>
    </source>
</evidence>
<comment type="caution">
    <text evidence="3">The sequence shown here is derived from an EMBL/GenBank/DDBJ whole genome shotgun (WGS) entry which is preliminary data.</text>
</comment>
<dbReference type="PANTHER" id="PTHR46268:SF6">
    <property type="entry name" value="UNIVERSAL STRESS PROTEIN UP12"/>
    <property type="match status" value="1"/>
</dbReference>
<dbReference type="PANTHER" id="PTHR46268">
    <property type="entry name" value="STRESS RESPONSE PROTEIN NHAX"/>
    <property type="match status" value="1"/>
</dbReference>
<keyword evidence="4" id="KW-1185">Reference proteome</keyword>
<accession>A0ABW0K6L8</accession>
<dbReference type="CDD" id="cd00293">
    <property type="entry name" value="USP-like"/>
    <property type="match status" value="1"/>
</dbReference>
<dbReference type="SUPFAM" id="SSF52402">
    <property type="entry name" value="Adenine nucleotide alpha hydrolases-like"/>
    <property type="match status" value="1"/>
</dbReference>
<proteinExistence type="inferred from homology"/>
<gene>
    <name evidence="3" type="ORF">ACFPOG_10305</name>
</gene>
<comment type="similarity">
    <text evidence="1">Belongs to the universal stress protein A family.</text>
</comment>
<protein>
    <submittedName>
        <fullName evidence="3">Universal stress protein</fullName>
    </submittedName>
</protein>
<evidence type="ECO:0000259" key="2">
    <source>
        <dbReference type="Pfam" id="PF00582"/>
    </source>
</evidence>
<dbReference type="PRINTS" id="PR01438">
    <property type="entry name" value="UNVRSLSTRESS"/>
</dbReference>
<dbReference type="InterPro" id="IPR006015">
    <property type="entry name" value="Universal_stress_UspA"/>
</dbReference>
<sequence>MLYSKIVVAYDGSETADKALDTAMKLTKLDQDSRLEILHVFNFPKYMLGDGVVVPSISIENTDYSKQVTDKLKGKIMDDSNVHIEVREGASAAKEILAYASESHADLIVVGSRGLNSLGEFILGSVSHSIVQHAKIPVLVVK</sequence>